<evidence type="ECO:0000313" key="2">
    <source>
        <dbReference type="EMBL" id="CAG5090618.1"/>
    </source>
</evidence>
<reference evidence="2 3" key="1">
    <citation type="submission" date="2021-04" db="EMBL/GenBank/DDBJ databases">
        <authorList>
            <person name="Rakotoarivonina H."/>
        </authorList>
    </citation>
    <scope>NUCLEOTIDE SEQUENCE [LARGE SCALE GENOMIC DNA]</scope>
    <source>
        <strain evidence="2 3">XE</strain>
    </source>
</reference>
<sequence length="239" mass="25574">MFYPMFRYGGQHISYLLSFIGKPVKINRGGPESMVGRLIAVHADYIVLLTKDGIVYVNAAHIKSITEGKVAQSIGRTKGGHTGYIMAHSFNDVLRRLTKHFVQINQGGPEKVTGFIVEVGHDTLLLVSGKEVIRIPLFHIRTVSLAQRNGSQNGSSDKSQDSQQRSQGQRSSGSQDRNQRSQGQRSGSAAGGSQGRRQDGGSRGGRQGSGGRQGGSRGHQGNRGHQGSRGAGGSGGRKR</sequence>
<dbReference type="RefSeq" id="WP_213485222.1">
    <property type="nucleotide sequence ID" value="NZ_CAJRAY010000077.1"/>
</dbReference>
<name>A0ABN7S5L4_THEXY</name>
<feature type="compositionally biased region" description="Low complexity" evidence="1">
    <location>
        <begin position="149"/>
        <end position="188"/>
    </location>
</feature>
<keyword evidence="2" id="KW-0946">Virion</keyword>
<comment type="caution">
    <text evidence="2">The sequence shown here is derived from an EMBL/GenBank/DDBJ whole genome shotgun (WGS) entry which is preliminary data.</text>
</comment>
<dbReference type="Proteomes" id="UP000681526">
    <property type="component" value="Unassembled WGS sequence"/>
</dbReference>
<evidence type="ECO:0000256" key="1">
    <source>
        <dbReference type="SAM" id="MobiDB-lite"/>
    </source>
</evidence>
<feature type="compositionally biased region" description="Gly residues" evidence="1">
    <location>
        <begin position="227"/>
        <end position="239"/>
    </location>
</feature>
<feature type="compositionally biased region" description="Gly residues" evidence="1">
    <location>
        <begin position="201"/>
        <end position="218"/>
    </location>
</feature>
<proteinExistence type="predicted"/>
<keyword evidence="3" id="KW-1185">Reference proteome</keyword>
<keyword evidence="2" id="KW-0167">Capsid protein</keyword>
<evidence type="ECO:0000313" key="3">
    <source>
        <dbReference type="Proteomes" id="UP000681526"/>
    </source>
</evidence>
<gene>
    <name evidence="2" type="primary">txxe 2912-cotB</name>
    <name evidence="2" type="ORF">TXXE_14360</name>
</gene>
<dbReference type="EMBL" id="CAJRAY010000077">
    <property type="protein sequence ID" value="CAG5090618.1"/>
    <property type="molecule type" value="Genomic_DNA"/>
</dbReference>
<organism evidence="2 3">
    <name type="scientific">Thermobacillus xylanilyticus</name>
    <dbReference type="NCBI Taxonomy" id="76633"/>
    <lineage>
        <taxon>Bacteria</taxon>
        <taxon>Bacillati</taxon>
        <taxon>Bacillota</taxon>
        <taxon>Bacilli</taxon>
        <taxon>Bacillales</taxon>
        <taxon>Paenibacillaceae</taxon>
        <taxon>Thermobacillus</taxon>
    </lineage>
</organism>
<accession>A0ABN7S5L4</accession>
<protein>
    <submittedName>
        <fullName evidence="2">Spore coat protein B</fullName>
    </submittedName>
</protein>
<feature type="region of interest" description="Disordered" evidence="1">
    <location>
        <begin position="148"/>
        <end position="239"/>
    </location>
</feature>